<feature type="signal peptide" evidence="1">
    <location>
        <begin position="1"/>
        <end position="27"/>
    </location>
</feature>
<name>A0A0K8R3B9_IXORI</name>
<organism evidence="2">
    <name type="scientific">Ixodes ricinus</name>
    <name type="common">Common tick</name>
    <name type="synonym">Acarus ricinus</name>
    <dbReference type="NCBI Taxonomy" id="34613"/>
    <lineage>
        <taxon>Eukaryota</taxon>
        <taxon>Metazoa</taxon>
        <taxon>Ecdysozoa</taxon>
        <taxon>Arthropoda</taxon>
        <taxon>Chelicerata</taxon>
        <taxon>Arachnida</taxon>
        <taxon>Acari</taxon>
        <taxon>Parasitiformes</taxon>
        <taxon>Ixodida</taxon>
        <taxon>Ixodoidea</taxon>
        <taxon>Ixodidae</taxon>
        <taxon>Ixodinae</taxon>
        <taxon>Ixodes</taxon>
    </lineage>
</organism>
<protein>
    <submittedName>
        <fullName evidence="2">Putative 5.3 kDa protein</fullName>
    </submittedName>
</protein>
<evidence type="ECO:0000256" key="1">
    <source>
        <dbReference type="SAM" id="SignalP"/>
    </source>
</evidence>
<sequence length="70" mass="7885">MAQKLTLIMFVVFGLLAISAIDHVAYGRTKYPHGTRPRCTMTDCTKHDECNEKPCSKCSNGPWGNGMCWY</sequence>
<keyword evidence="1" id="KW-0732">Signal</keyword>
<feature type="chain" id="PRO_5005515618" evidence="1">
    <location>
        <begin position="28"/>
        <end position="70"/>
    </location>
</feature>
<proteinExistence type="evidence at transcript level"/>
<reference evidence="2" key="1">
    <citation type="submission" date="2012-12" db="EMBL/GenBank/DDBJ databases">
        <title>Identification and characterization of a phenylalanine ammonia-lyase gene family in Isatis indigotica Fort.</title>
        <authorList>
            <person name="Liu Q."/>
            <person name="Chen J."/>
            <person name="Zhou X."/>
            <person name="Di P."/>
            <person name="Xiao Y."/>
            <person name="Xuan H."/>
            <person name="Zhang L."/>
            <person name="Chen W."/>
        </authorList>
    </citation>
    <scope>NUCLEOTIDE SEQUENCE</scope>
    <source>
        <tissue evidence="2">Salivary gland</tissue>
    </source>
</reference>
<dbReference type="EMBL" id="GADI01008450">
    <property type="protein sequence ID" value="JAA65358.1"/>
    <property type="molecule type" value="mRNA"/>
</dbReference>
<evidence type="ECO:0000313" key="2">
    <source>
        <dbReference type="EMBL" id="JAA65358.1"/>
    </source>
</evidence>
<dbReference type="AlphaFoldDB" id="A0A0K8R3B9"/>
<accession>A0A0K8R3B9</accession>